<feature type="domain" description="Oxidoreductase molybdopterin-binding" evidence="1">
    <location>
        <begin position="101"/>
        <end position="239"/>
    </location>
</feature>
<dbReference type="InterPro" id="IPR036374">
    <property type="entry name" value="OxRdtase_Mopterin-bd_sf"/>
</dbReference>
<accession>A0A1M7CPY8</accession>
<organism evidence="3 4">
    <name type="scientific">Halomonas cupida</name>
    <dbReference type="NCBI Taxonomy" id="44933"/>
    <lineage>
        <taxon>Bacteria</taxon>
        <taxon>Pseudomonadati</taxon>
        <taxon>Pseudomonadota</taxon>
        <taxon>Gammaproteobacteria</taxon>
        <taxon>Oceanospirillales</taxon>
        <taxon>Halomonadaceae</taxon>
        <taxon>Halomonas</taxon>
    </lineage>
</organism>
<dbReference type="InterPro" id="IPR000572">
    <property type="entry name" value="OxRdtase_Mopterin-bd_dom"/>
</dbReference>
<reference evidence="2 5" key="2">
    <citation type="submission" date="2019-07" db="EMBL/GenBank/DDBJ databases">
        <title>Whole genome shotgun sequence of Halomonas cupida NBRC 102219.</title>
        <authorList>
            <person name="Hosoyama A."/>
            <person name="Uohara A."/>
            <person name="Ohji S."/>
            <person name="Ichikawa N."/>
        </authorList>
    </citation>
    <scope>NUCLEOTIDE SEQUENCE [LARGE SCALE GENOMIC DNA]</scope>
    <source>
        <strain evidence="2 5">NBRC 102219</strain>
    </source>
</reference>
<dbReference type="InterPro" id="IPR006311">
    <property type="entry name" value="TAT_signal"/>
</dbReference>
<reference evidence="3 4" key="1">
    <citation type="submission" date="2016-11" db="EMBL/GenBank/DDBJ databases">
        <authorList>
            <person name="Jaros S."/>
            <person name="Januszkiewicz K."/>
            <person name="Wedrychowicz H."/>
        </authorList>
    </citation>
    <scope>NUCLEOTIDE SEQUENCE [LARGE SCALE GENOMIC DNA]</scope>
    <source>
        <strain evidence="3 4">DSM 4740</strain>
    </source>
</reference>
<dbReference type="PROSITE" id="PS51318">
    <property type="entry name" value="TAT"/>
    <property type="match status" value="1"/>
</dbReference>
<name>A0A1M7CPY8_9GAMM</name>
<dbReference type="PANTHER" id="PTHR43032:SF2">
    <property type="entry name" value="BLL0505 PROTEIN"/>
    <property type="match status" value="1"/>
</dbReference>
<dbReference type="SUPFAM" id="SSF56524">
    <property type="entry name" value="Oxidoreductase molybdopterin-binding domain"/>
    <property type="match status" value="1"/>
</dbReference>
<protein>
    <submittedName>
        <fullName evidence="2">Molybdopterin oxidoreductase</fullName>
    </submittedName>
    <submittedName>
        <fullName evidence="3">Oxidoreductase molybdopterin binding domain-containing protein</fullName>
    </submittedName>
</protein>
<dbReference type="AlphaFoldDB" id="A0A1M7CPY8"/>
<dbReference type="Pfam" id="PF00174">
    <property type="entry name" value="Oxidored_molyb"/>
    <property type="match status" value="1"/>
</dbReference>
<dbReference type="RefSeq" id="WP_073434065.1">
    <property type="nucleotide sequence ID" value="NZ_BJXU01000186.1"/>
</dbReference>
<gene>
    <name evidence="2" type="ORF">HCU01_39860</name>
    <name evidence="3" type="ORF">SAMN05660971_01171</name>
</gene>
<evidence type="ECO:0000313" key="5">
    <source>
        <dbReference type="Proteomes" id="UP000321726"/>
    </source>
</evidence>
<dbReference type="EMBL" id="BJXU01000186">
    <property type="protein sequence ID" value="GEN26037.1"/>
    <property type="molecule type" value="Genomic_DNA"/>
</dbReference>
<sequence>MNDDTSRRVNRGRRKLLAGLGALGAGTLLPGCDDSISRNPQVREALGSMEKLTRGAQRLVASRQSLAQEFDKSDIAPVFRANGTTDPQEPEYLRMVENGFADWQLRVDGLVNRPLELSLAQLREMPSRTQITRHDCVEGWSCIGEWTGVVLGDLLDQAEPHDNARFVVFHCADHTYGRSDLYYESLDMIESYHPQTILAYDLNGDALPVANGAPIRLRAERQLGYKHAKYVMRVEVVESFRDLYGGKGGYWEDRGYEWWAGI</sequence>
<proteinExistence type="predicted"/>
<dbReference type="PANTHER" id="PTHR43032">
    <property type="entry name" value="PROTEIN-METHIONINE-SULFOXIDE REDUCTASE"/>
    <property type="match status" value="1"/>
</dbReference>
<dbReference type="STRING" id="44933.SAMN05660971_01171"/>
<dbReference type="Gene3D" id="3.90.420.10">
    <property type="entry name" value="Oxidoreductase, molybdopterin-binding domain"/>
    <property type="match status" value="1"/>
</dbReference>
<evidence type="ECO:0000313" key="2">
    <source>
        <dbReference type="EMBL" id="GEN26037.1"/>
    </source>
</evidence>
<dbReference type="EMBL" id="FRCA01000002">
    <property type="protein sequence ID" value="SHL68859.1"/>
    <property type="molecule type" value="Genomic_DNA"/>
</dbReference>
<evidence type="ECO:0000313" key="3">
    <source>
        <dbReference type="EMBL" id="SHL68859.1"/>
    </source>
</evidence>
<dbReference type="Proteomes" id="UP000321726">
    <property type="component" value="Unassembled WGS sequence"/>
</dbReference>
<dbReference type="OrthoDB" id="9795587at2"/>
<evidence type="ECO:0000313" key="4">
    <source>
        <dbReference type="Proteomes" id="UP000184123"/>
    </source>
</evidence>
<evidence type="ECO:0000259" key="1">
    <source>
        <dbReference type="Pfam" id="PF00174"/>
    </source>
</evidence>
<keyword evidence="5" id="KW-1185">Reference proteome</keyword>
<dbReference type="Proteomes" id="UP000184123">
    <property type="component" value="Unassembled WGS sequence"/>
</dbReference>